<dbReference type="GO" id="GO:0004519">
    <property type="term" value="F:endonuclease activity"/>
    <property type="evidence" value="ECO:0007669"/>
    <property type="project" value="UniProtKB-KW"/>
</dbReference>
<dbReference type="EMBL" id="JAUCMX010000004">
    <property type="protein sequence ID" value="KAK3548978.1"/>
    <property type="molecule type" value="Genomic_DNA"/>
</dbReference>
<reference evidence="10" key="1">
    <citation type="submission" date="2023-06" db="EMBL/GenBank/DDBJ databases">
        <title>Male Hemibagrus guttatus genome.</title>
        <authorList>
            <person name="Bian C."/>
        </authorList>
    </citation>
    <scope>NUCLEOTIDE SEQUENCE</scope>
    <source>
        <strain evidence="10">Male_cb2023</strain>
        <tissue evidence="10">Muscle</tissue>
    </source>
</reference>
<sequence>MSPADYQAELLCQGAIICTYQNQVAALQAENLRLQQQPQTQATPPPPPAPAPCRESPRMALPDKFDGSVDRCWGFIRQCDIFFAHQPKLFEVDTTRQPQTPTPSDFTPPASSIATLLSSPVPERTPQSPCNSGGHEFRMRSTFNVLSSTCATTVATQVTRPIAAPSDPPKLRWDTIYLIPMFLTLTFLGYVFSPDGVEMDQAKVNAITDWPEPTTVKELQRFLGFANFYCRFIRNYSSIAGPLTSLQRGKPKRLSWSEPAREAFGKLKLSFTTTPILCHPDPKTPFVVEVDASNLEKANYDVGNRELLSIKAALEEWRHWLKGARHPFLVLTDHRNLEYLRGDFCETLGINVSLSSGYHSQSNGQAERLNQEIGRFLRAYCSREQHRWSYQPHLFPWSEEASDVSTVDYWARHSQEIWEQAHVRLQRA</sequence>
<dbReference type="Pfam" id="PF17917">
    <property type="entry name" value="RT_RNaseH"/>
    <property type="match status" value="1"/>
</dbReference>
<dbReference type="GO" id="GO:0015074">
    <property type="term" value="P:DNA integration"/>
    <property type="evidence" value="ECO:0007669"/>
    <property type="project" value="InterPro"/>
</dbReference>
<dbReference type="InterPro" id="IPR036397">
    <property type="entry name" value="RNaseH_sf"/>
</dbReference>
<evidence type="ECO:0000256" key="2">
    <source>
        <dbReference type="ARBA" id="ARBA00022695"/>
    </source>
</evidence>
<dbReference type="Gene3D" id="3.30.70.270">
    <property type="match status" value="1"/>
</dbReference>
<dbReference type="FunFam" id="3.30.70.270:FF:000020">
    <property type="entry name" value="Transposon Tf2-6 polyprotein-like Protein"/>
    <property type="match status" value="1"/>
</dbReference>
<evidence type="ECO:0000256" key="4">
    <source>
        <dbReference type="ARBA" id="ARBA00022759"/>
    </source>
</evidence>
<dbReference type="InterPro" id="IPR043128">
    <property type="entry name" value="Rev_trsase/Diguanyl_cyclase"/>
</dbReference>
<protein>
    <recommendedName>
        <fullName evidence="9">Integrase catalytic domain-containing protein</fullName>
    </recommendedName>
</protein>
<dbReference type="PANTHER" id="PTHR37984">
    <property type="entry name" value="PROTEIN CBG26694"/>
    <property type="match status" value="1"/>
</dbReference>
<feature type="domain" description="Integrase catalytic" evidence="9">
    <location>
        <begin position="255"/>
        <end position="380"/>
    </location>
</feature>
<evidence type="ECO:0000313" key="11">
    <source>
        <dbReference type="Proteomes" id="UP001274896"/>
    </source>
</evidence>
<dbReference type="Gene3D" id="3.30.420.10">
    <property type="entry name" value="Ribonuclease H-like superfamily/Ribonuclease H"/>
    <property type="match status" value="1"/>
</dbReference>
<evidence type="ECO:0000256" key="1">
    <source>
        <dbReference type="ARBA" id="ARBA00022679"/>
    </source>
</evidence>
<name>A0AAE0RC38_9TELE</name>
<keyword evidence="7" id="KW-0511">Multifunctional enzyme</keyword>
<feature type="region of interest" description="Disordered" evidence="8">
    <location>
        <begin position="36"/>
        <end position="60"/>
    </location>
</feature>
<evidence type="ECO:0000256" key="5">
    <source>
        <dbReference type="ARBA" id="ARBA00022801"/>
    </source>
</evidence>
<dbReference type="GO" id="GO:0003964">
    <property type="term" value="F:RNA-directed DNA polymerase activity"/>
    <property type="evidence" value="ECO:0007669"/>
    <property type="project" value="UniProtKB-KW"/>
</dbReference>
<dbReference type="InterPro" id="IPR041577">
    <property type="entry name" value="RT_RNaseH_2"/>
</dbReference>
<keyword evidence="4" id="KW-0255">Endonuclease</keyword>
<evidence type="ECO:0000256" key="6">
    <source>
        <dbReference type="ARBA" id="ARBA00022918"/>
    </source>
</evidence>
<dbReference type="GO" id="GO:0016787">
    <property type="term" value="F:hydrolase activity"/>
    <property type="evidence" value="ECO:0007669"/>
    <property type="project" value="UniProtKB-KW"/>
</dbReference>
<evidence type="ECO:0000256" key="7">
    <source>
        <dbReference type="ARBA" id="ARBA00023268"/>
    </source>
</evidence>
<accession>A0AAE0RC38</accession>
<keyword evidence="3" id="KW-0540">Nuclease</keyword>
<dbReference type="InterPro" id="IPR043502">
    <property type="entry name" value="DNA/RNA_pol_sf"/>
</dbReference>
<keyword evidence="2" id="KW-0548">Nucleotidyltransferase</keyword>
<dbReference type="SUPFAM" id="SSF53098">
    <property type="entry name" value="Ribonuclease H-like"/>
    <property type="match status" value="1"/>
</dbReference>
<dbReference type="Proteomes" id="UP001274896">
    <property type="component" value="Unassembled WGS sequence"/>
</dbReference>
<dbReference type="PANTHER" id="PTHR37984:SF5">
    <property type="entry name" value="PROTEIN NYNRIN-LIKE"/>
    <property type="match status" value="1"/>
</dbReference>
<dbReference type="InterPro" id="IPR001584">
    <property type="entry name" value="Integrase_cat-core"/>
</dbReference>
<dbReference type="InterPro" id="IPR050951">
    <property type="entry name" value="Retrovirus_Pol_polyprotein"/>
</dbReference>
<evidence type="ECO:0000313" key="10">
    <source>
        <dbReference type="EMBL" id="KAK3548978.1"/>
    </source>
</evidence>
<dbReference type="PROSITE" id="PS50994">
    <property type="entry name" value="INTEGRASE"/>
    <property type="match status" value="1"/>
</dbReference>
<keyword evidence="5" id="KW-0378">Hydrolase</keyword>
<organism evidence="10 11">
    <name type="scientific">Hemibagrus guttatus</name>
    <dbReference type="NCBI Taxonomy" id="175788"/>
    <lineage>
        <taxon>Eukaryota</taxon>
        <taxon>Metazoa</taxon>
        <taxon>Chordata</taxon>
        <taxon>Craniata</taxon>
        <taxon>Vertebrata</taxon>
        <taxon>Euteleostomi</taxon>
        <taxon>Actinopterygii</taxon>
        <taxon>Neopterygii</taxon>
        <taxon>Teleostei</taxon>
        <taxon>Ostariophysi</taxon>
        <taxon>Siluriformes</taxon>
        <taxon>Bagridae</taxon>
        <taxon>Hemibagrus</taxon>
    </lineage>
</organism>
<keyword evidence="6" id="KW-0695">RNA-directed DNA polymerase</keyword>
<evidence type="ECO:0000256" key="8">
    <source>
        <dbReference type="SAM" id="MobiDB-lite"/>
    </source>
</evidence>
<dbReference type="Pfam" id="PF17919">
    <property type="entry name" value="RT_RNaseH_2"/>
    <property type="match status" value="1"/>
</dbReference>
<keyword evidence="1" id="KW-0808">Transferase</keyword>
<evidence type="ECO:0000256" key="3">
    <source>
        <dbReference type="ARBA" id="ARBA00022722"/>
    </source>
</evidence>
<comment type="caution">
    <text evidence="10">The sequence shown here is derived from an EMBL/GenBank/DDBJ whole genome shotgun (WGS) entry which is preliminary data.</text>
</comment>
<dbReference type="InterPro" id="IPR012337">
    <property type="entry name" value="RNaseH-like_sf"/>
</dbReference>
<gene>
    <name evidence="10" type="ORF">QTP70_022646</name>
</gene>
<dbReference type="AlphaFoldDB" id="A0AAE0RC38"/>
<evidence type="ECO:0000259" key="9">
    <source>
        <dbReference type="PROSITE" id="PS50994"/>
    </source>
</evidence>
<dbReference type="GO" id="GO:0003676">
    <property type="term" value="F:nucleic acid binding"/>
    <property type="evidence" value="ECO:0007669"/>
    <property type="project" value="InterPro"/>
</dbReference>
<dbReference type="InterPro" id="IPR041373">
    <property type="entry name" value="RT_RNaseH"/>
</dbReference>
<feature type="non-terminal residue" evidence="10">
    <location>
        <position position="428"/>
    </location>
</feature>
<proteinExistence type="predicted"/>
<dbReference type="SUPFAM" id="SSF56672">
    <property type="entry name" value="DNA/RNA polymerases"/>
    <property type="match status" value="1"/>
</dbReference>
<keyword evidence="11" id="KW-1185">Reference proteome</keyword>